<reference evidence="2" key="1">
    <citation type="journal article" date="2022" name="bioRxiv">
        <title>Sequencing and chromosome-scale assembly of the giantPleurodeles waltlgenome.</title>
        <authorList>
            <person name="Brown T."/>
            <person name="Elewa A."/>
            <person name="Iarovenko S."/>
            <person name="Subramanian E."/>
            <person name="Araus A.J."/>
            <person name="Petzold A."/>
            <person name="Susuki M."/>
            <person name="Suzuki K.-i.T."/>
            <person name="Hayashi T."/>
            <person name="Toyoda A."/>
            <person name="Oliveira C."/>
            <person name="Osipova E."/>
            <person name="Leigh N.D."/>
            <person name="Simon A."/>
            <person name="Yun M.H."/>
        </authorList>
    </citation>
    <scope>NUCLEOTIDE SEQUENCE</scope>
    <source>
        <strain evidence="2">20211129_DDA</strain>
        <tissue evidence="2">Liver</tissue>
    </source>
</reference>
<dbReference type="Proteomes" id="UP001066276">
    <property type="component" value="Chromosome 3_1"/>
</dbReference>
<dbReference type="EMBL" id="JANPWB010000005">
    <property type="protein sequence ID" value="KAJ1186388.1"/>
    <property type="molecule type" value="Genomic_DNA"/>
</dbReference>
<comment type="caution">
    <text evidence="2">The sequence shown here is derived from an EMBL/GenBank/DDBJ whole genome shotgun (WGS) entry which is preliminary data.</text>
</comment>
<proteinExistence type="predicted"/>
<protein>
    <submittedName>
        <fullName evidence="2">Uncharacterized protein</fullName>
    </submittedName>
</protein>
<feature type="compositionally biased region" description="Polar residues" evidence="1">
    <location>
        <begin position="48"/>
        <end position="57"/>
    </location>
</feature>
<evidence type="ECO:0000313" key="3">
    <source>
        <dbReference type="Proteomes" id="UP001066276"/>
    </source>
</evidence>
<dbReference type="AlphaFoldDB" id="A0AAV7UC07"/>
<organism evidence="2 3">
    <name type="scientific">Pleurodeles waltl</name>
    <name type="common">Iberian ribbed newt</name>
    <dbReference type="NCBI Taxonomy" id="8319"/>
    <lineage>
        <taxon>Eukaryota</taxon>
        <taxon>Metazoa</taxon>
        <taxon>Chordata</taxon>
        <taxon>Craniata</taxon>
        <taxon>Vertebrata</taxon>
        <taxon>Euteleostomi</taxon>
        <taxon>Amphibia</taxon>
        <taxon>Batrachia</taxon>
        <taxon>Caudata</taxon>
        <taxon>Salamandroidea</taxon>
        <taxon>Salamandridae</taxon>
        <taxon>Pleurodelinae</taxon>
        <taxon>Pleurodeles</taxon>
    </lineage>
</organism>
<keyword evidence="3" id="KW-1185">Reference proteome</keyword>
<evidence type="ECO:0000313" key="2">
    <source>
        <dbReference type="EMBL" id="KAJ1186388.1"/>
    </source>
</evidence>
<evidence type="ECO:0000256" key="1">
    <source>
        <dbReference type="SAM" id="MobiDB-lite"/>
    </source>
</evidence>
<sequence length="144" mass="15975">MRSHPLRSSVAERRRRAGSRRSQSGTKETGSREQDASTRHTSGEAWQKQATADSGLSQVVARKEERGRQVPTAANRAVPHVQGPRSRKMVTWMVGHSFIHWVVNLDRGLTNSIPPANVLLVSGNSVIDREHWKDVFNGCVKAAD</sequence>
<name>A0AAV7UC07_PLEWA</name>
<gene>
    <name evidence="2" type="ORF">NDU88_003169</name>
</gene>
<accession>A0AAV7UC07</accession>
<feature type="compositionally biased region" description="Basic and acidic residues" evidence="1">
    <location>
        <begin position="29"/>
        <end position="42"/>
    </location>
</feature>
<feature type="region of interest" description="Disordered" evidence="1">
    <location>
        <begin position="1"/>
        <end position="85"/>
    </location>
</feature>